<accession>A0A521C043</accession>
<dbReference type="Pfam" id="PF13380">
    <property type="entry name" value="CoA_binding_2"/>
    <property type="match status" value="1"/>
</dbReference>
<sequence length="163" mass="18717">MRSTFNNWYVKKMRANETLSLETDRVEELLEEVETIAVVGISRNRHRDSQYVARYLQKAGYKIVPVNPAADEILGEKSYPDLKSIPFDVDVVDIFRRPEDIPGAVNEALEVNPKAIWLQLGTGDHPEEQEKVEARDIAFIQKRCIKVDHQFLIRPKLEAQEAG</sequence>
<keyword evidence="3" id="KW-1185">Reference proteome</keyword>
<dbReference type="SMART" id="SM00881">
    <property type="entry name" value="CoA_binding"/>
    <property type="match status" value="1"/>
</dbReference>
<dbReference type="EMBL" id="FXTP01000004">
    <property type="protein sequence ID" value="SMO52819.1"/>
    <property type="molecule type" value="Genomic_DNA"/>
</dbReference>
<feature type="domain" description="CoA-binding" evidence="1">
    <location>
        <begin position="29"/>
        <end position="122"/>
    </location>
</feature>
<protein>
    <recommendedName>
        <fullName evidence="1">CoA-binding domain-containing protein</fullName>
    </recommendedName>
</protein>
<dbReference type="InterPro" id="IPR036291">
    <property type="entry name" value="NAD(P)-bd_dom_sf"/>
</dbReference>
<dbReference type="Gene3D" id="3.40.50.720">
    <property type="entry name" value="NAD(P)-binding Rossmann-like Domain"/>
    <property type="match status" value="1"/>
</dbReference>
<dbReference type="SUPFAM" id="SSF51735">
    <property type="entry name" value="NAD(P)-binding Rossmann-fold domains"/>
    <property type="match status" value="1"/>
</dbReference>
<dbReference type="PANTHER" id="PTHR33303">
    <property type="entry name" value="CYTOPLASMIC PROTEIN-RELATED"/>
    <property type="match status" value="1"/>
</dbReference>
<gene>
    <name evidence="2" type="ORF">SAMN06265219_10437</name>
</gene>
<dbReference type="PANTHER" id="PTHR33303:SF2">
    <property type="entry name" value="COA-BINDING DOMAIN-CONTAINING PROTEIN"/>
    <property type="match status" value="1"/>
</dbReference>
<evidence type="ECO:0000259" key="1">
    <source>
        <dbReference type="SMART" id="SM00881"/>
    </source>
</evidence>
<organism evidence="2 3">
    <name type="scientific">Gracilimonas mengyeensis</name>
    <dbReference type="NCBI Taxonomy" id="1302730"/>
    <lineage>
        <taxon>Bacteria</taxon>
        <taxon>Pseudomonadati</taxon>
        <taxon>Balneolota</taxon>
        <taxon>Balneolia</taxon>
        <taxon>Balneolales</taxon>
        <taxon>Balneolaceae</taxon>
        <taxon>Gracilimonas</taxon>
    </lineage>
</organism>
<dbReference type="Proteomes" id="UP000317557">
    <property type="component" value="Unassembled WGS sequence"/>
</dbReference>
<dbReference type="AlphaFoldDB" id="A0A521C043"/>
<evidence type="ECO:0000313" key="2">
    <source>
        <dbReference type="EMBL" id="SMO52819.1"/>
    </source>
</evidence>
<proteinExistence type="predicted"/>
<dbReference type="RefSeq" id="WP_221930253.1">
    <property type="nucleotide sequence ID" value="NZ_FXTP01000004.1"/>
</dbReference>
<evidence type="ECO:0000313" key="3">
    <source>
        <dbReference type="Proteomes" id="UP000317557"/>
    </source>
</evidence>
<name>A0A521C043_9BACT</name>
<reference evidence="2 3" key="1">
    <citation type="submission" date="2017-05" db="EMBL/GenBank/DDBJ databases">
        <authorList>
            <person name="Varghese N."/>
            <person name="Submissions S."/>
        </authorList>
    </citation>
    <scope>NUCLEOTIDE SEQUENCE [LARGE SCALE GENOMIC DNA]</scope>
    <source>
        <strain evidence="2 3">DSM 21985</strain>
    </source>
</reference>
<dbReference type="InterPro" id="IPR003781">
    <property type="entry name" value="CoA-bd"/>
</dbReference>